<comment type="caution">
    <text evidence="1">The sequence shown here is derived from an EMBL/GenBank/DDBJ whole genome shotgun (WGS) entry which is preliminary data.</text>
</comment>
<organism evidence="1 2">
    <name type="scientific">Methanogenium marinum</name>
    <dbReference type="NCBI Taxonomy" id="348610"/>
    <lineage>
        <taxon>Archaea</taxon>
        <taxon>Methanobacteriati</taxon>
        <taxon>Methanobacteriota</taxon>
        <taxon>Stenosarchaea group</taxon>
        <taxon>Methanomicrobia</taxon>
        <taxon>Methanomicrobiales</taxon>
        <taxon>Methanomicrobiaceae</taxon>
        <taxon>Methanogenium</taxon>
    </lineage>
</organism>
<dbReference type="RefSeq" id="WP_274923869.1">
    <property type="nucleotide sequence ID" value="NZ_JAKELO010000002.1"/>
</dbReference>
<accession>A0A9Q4KMJ2</accession>
<proteinExistence type="predicted"/>
<sequence>MVDSLINEYRIFSVVSLGGVNILVNDIRIGWKLIVCMVVLLSVCCVCGCTDESSAGDETATPAQTAAATVQSTPQASATGDVVHYTAMMEYLPTMTSNWIVGEKDGATMDFHGESWSMATAEYTLKSDDSVTAQVIIQDTKGIEGAGYSQMWTSQMTLETPEMKMYTGTAGGYPAYFIEDLEENGYTEFVYIDERFFVYVMVENGKPEYLTVFNNQIDFDGIAGLA</sequence>
<evidence type="ECO:0000313" key="1">
    <source>
        <dbReference type="EMBL" id="MDE4907203.1"/>
    </source>
</evidence>
<dbReference type="AlphaFoldDB" id="A0A9Q4KMJ2"/>
<dbReference type="Proteomes" id="UP001143747">
    <property type="component" value="Unassembled WGS sequence"/>
</dbReference>
<gene>
    <name evidence="1" type="ORF">L0665_00995</name>
</gene>
<protein>
    <submittedName>
        <fullName evidence="1">Uncharacterized protein</fullName>
    </submittedName>
</protein>
<reference evidence="1" key="1">
    <citation type="submission" date="2022-01" db="EMBL/GenBank/DDBJ databases">
        <title>Draft genome of Methanogenium marinum DSM 15558.</title>
        <authorList>
            <person name="Chen S.-C."/>
            <person name="You Y.-T."/>
        </authorList>
    </citation>
    <scope>NUCLEOTIDE SEQUENCE</scope>
    <source>
        <strain evidence="1">DSM 15558</strain>
    </source>
</reference>
<keyword evidence="2" id="KW-1185">Reference proteome</keyword>
<evidence type="ECO:0000313" key="2">
    <source>
        <dbReference type="Proteomes" id="UP001143747"/>
    </source>
</evidence>
<dbReference type="EMBL" id="JAKELO010000002">
    <property type="protein sequence ID" value="MDE4907203.1"/>
    <property type="molecule type" value="Genomic_DNA"/>
</dbReference>
<name>A0A9Q4KMJ2_9EURY</name>